<name>A0A0T5X9V9_9BACT</name>
<dbReference type="STRING" id="592015.HMPREF1705_04749"/>
<reference evidence="2" key="1">
    <citation type="submission" date="2012-09" db="EMBL/GenBank/DDBJ databases">
        <authorList>
            <person name="Weinstock G."/>
            <person name="Sodergren E."/>
            <person name="Clifton S."/>
            <person name="Fulton L."/>
            <person name="Fulton B."/>
            <person name="Courtney L."/>
            <person name="Fronick C."/>
            <person name="Harrison M."/>
            <person name="Strong C."/>
            <person name="Farmer C."/>
            <person name="Delehaunty K."/>
            <person name="Markovic C."/>
            <person name="Hall O."/>
            <person name="Minx P."/>
            <person name="Tomlinson C."/>
            <person name="Mitreva M."/>
            <person name="Nelson J."/>
            <person name="Hou S."/>
            <person name="Wollam A."/>
            <person name="Pepin K.H."/>
            <person name="Johnson M."/>
            <person name="Bhonagiri V."/>
            <person name="Nash W.E."/>
            <person name="Suruliraj S."/>
            <person name="Warren W."/>
            <person name="Chinwalla A."/>
            <person name="Mardis E.R."/>
            <person name="Wilson R.K."/>
        </authorList>
    </citation>
    <scope>NUCLEOTIDE SEQUENCE [LARGE SCALE GENOMIC DNA]</scope>
    <source>
        <strain evidence="2">OS1</strain>
    </source>
</reference>
<sequence length="39" mass="4647">MTAYFVGYVCITQFFFQGEYLFSLFCGKMMVAHGRDFYQ</sequence>
<accession>A0A0T5X9V9</accession>
<comment type="caution">
    <text evidence="1">The sequence shown here is derived from an EMBL/GenBank/DDBJ whole genome shotgun (WGS) entry which is preliminary data.</text>
</comment>
<organism evidence="1 2">
    <name type="scientific">Acetomicrobium hydrogeniformans ATCC BAA-1850</name>
    <dbReference type="NCBI Taxonomy" id="592015"/>
    <lineage>
        <taxon>Bacteria</taxon>
        <taxon>Thermotogati</taxon>
        <taxon>Synergistota</taxon>
        <taxon>Synergistia</taxon>
        <taxon>Synergistales</taxon>
        <taxon>Acetomicrobiaceae</taxon>
        <taxon>Acetomicrobium</taxon>
    </lineage>
</organism>
<evidence type="ECO:0000313" key="1">
    <source>
        <dbReference type="EMBL" id="KRT34964.1"/>
    </source>
</evidence>
<proteinExistence type="predicted"/>
<dbReference type="AlphaFoldDB" id="A0A0T5X9V9"/>
<dbReference type="Proteomes" id="UP000005273">
    <property type="component" value="Unassembled WGS sequence"/>
</dbReference>
<keyword evidence="2" id="KW-1185">Reference proteome</keyword>
<gene>
    <name evidence="1" type="ORF">HMPREF1705_04749</name>
</gene>
<dbReference type="EMBL" id="ACJX03000001">
    <property type="protein sequence ID" value="KRT34964.1"/>
    <property type="molecule type" value="Genomic_DNA"/>
</dbReference>
<protein>
    <submittedName>
        <fullName evidence="1">Uncharacterized protein</fullName>
    </submittedName>
</protein>
<evidence type="ECO:0000313" key="2">
    <source>
        <dbReference type="Proteomes" id="UP000005273"/>
    </source>
</evidence>